<feature type="domain" description="Alkyl hydroperoxide reductase subunit C/ Thiol specific antioxidant" evidence="1">
    <location>
        <begin position="7"/>
        <end position="123"/>
    </location>
</feature>
<dbReference type="InterPro" id="IPR000866">
    <property type="entry name" value="AhpC/TSA"/>
</dbReference>
<dbReference type="InterPro" id="IPR036249">
    <property type="entry name" value="Thioredoxin-like_sf"/>
</dbReference>
<comment type="caution">
    <text evidence="2">The sequence shown here is derived from an EMBL/GenBank/DDBJ whole genome shotgun (WGS) entry which is preliminary data.</text>
</comment>
<dbReference type="Proteomes" id="UP000618931">
    <property type="component" value="Unassembled WGS sequence"/>
</dbReference>
<organism evidence="2 3">
    <name type="scientific">Hymenobacter ruricola</name>
    <dbReference type="NCBI Taxonomy" id="2791023"/>
    <lineage>
        <taxon>Bacteria</taxon>
        <taxon>Pseudomonadati</taxon>
        <taxon>Bacteroidota</taxon>
        <taxon>Cytophagia</taxon>
        <taxon>Cytophagales</taxon>
        <taxon>Hymenobacteraceae</taxon>
        <taxon>Hymenobacter</taxon>
    </lineage>
</organism>
<reference evidence="2 3" key="1">
    <citation type="submission" date="2020-11" db="EMBL/GenBank/DDBJ databases">
        <authorList>
            <person name="Kim M.K."/>
        </authorList>
    </citation>
    <scope>NUCLEOTIDE SEQUENCE [LARGE SCALE GENOMIC DNA]</scope>
    <source>
        <strain evidence="2 3">BT662</strain>
    </source>
</reference>
<dbReference type="SUPFAM" id="SSF52833">
    <property type="entry name" value="Thioredoxin-like"/>
    <property type="match status" value="1"/>
</dbReference>
<dbReference type="RefSeq" id="WP_196291117.1">
    <property type="nucleotide sequence ID" value="NZ_JADQDM010000001.1"/>
</dbReference>
<dbReference type="EMBL" id="JADQDM010000001">
    <property type="protein sequence ID" value="MBF9219649.1"/>
    <property type="molecule type" value="Genomic_DNA"/>
</dbReference>
<evidence type="ECO:0000313" key="2">
    <source>
        <dbReference type="EMBL" id="MBF9219649.1"/>
    </source>
</evidence>
<protein>
    <submittedName>
        <fullName evidence="2">Redoxin domain-containing protein</fullName>
    </submittedName>
</protein>
<name>A0ABS0HYE3_9BACT</name>
<accession>A0ABS0HYE3</accession>
<proteinExistence type="predicted"/>
<dbReference type="Gene3D" id="3.40.30.10">
    <property type="entry name" value="Glutaredoxin"/>
    <property type="match status" value="1"/>
</dbReference>
<dbReference type="Pfam" id="PF00578">
    <property type="entry name" value="AhpC-TSA"/>
    <property type="match status" value="1"/>
</dbReference>
<keyword evidence="3" id="KW-1185">Reference proteome</keyword>
<sequence>MKGSLGPEFTVMTNRGDSMSTKPNQGKAMILYFWATTKFAPPEFARSDAEDMAALNALYHKFSNRADFIGLPFNDSVTVKEYLKEHPLDFPQAMGGATADKELYITQYTTPLVIFINSKGRVVNIRSGSLRKRDLIIKKYTPIVQACLSGSAEDAK</sequence>
<evidence type="ECO:0000313" key="3">
    <source>
        <dbReference type="Proteomes" id="UP000618931"/>
    </source>
</evidence>
<evidence type="ECO:0000259" key="1">
    <source>
        <dbReference type="Pfam" id="PF00578"/>
    </source>
</evidence>
<gene>
    <name evidence="2" type="ORF">I2H31_00920</name>
</gene>